<dbReference type="InterPro" id="IPR033121">
    <property type="entry name" value="PEPTIDASE_A1"/>
</dbReference>
<keyword evidence="10" id="KW-0865">Zymogen</keyword>
<organism evidence="15 16">
    <name type="scientific">Lodderomyces beijingensis</name>
    <dbReference type="NCBI Taxonomy" id="1775926"/>
    <lineage>
        <taxon>Eukaryota</taxon>
        <taxon>Fungi</taxon>
        <taxon>Dikarya</taxon>
        <taxon>Ascomycota</taxon>
        <taxon>Saccharomycotina</taxon>
        <taxon>Pichiomycetes</taxon>
        <taxon>Debaryomycetaceae</taxon>
        <taxon>Candida/Lodderomyces clade</taxon>
        <taxon>Lodderomyces</taxon>
    </lineage>
</organism>
<gene>
    <name evidence="15" type="ORF">LODBEIA_P18550</name>
</gene>
<feature type="chain" id="PRO_5046020877" description="candidapepsin" evidence="13">
    <location>
        <begin position="20"/>
        <end position="375"/>
    </location>
</feature>
<dbReference type="InterPro" id="IPR021109">
    <property type="entry name" value="Peptidase_aspartic_dom_sf"/>
</dbReference>
<evidence type="ECO:0000259" key="14">
    <source>
        <dbReference type="PROSITE" id="PS51767"/>
    </source>
</evidence>
<dbReference type="InterPro" id="IPR001969">
    <property type="entry name" value="Aspartic_peptidase_AS"/>
</dbReference>
<evidence type="ECO:0000313" key="15">
    <source>
        <dbReference type="EMBL" id="CAK9437477.1"/>
    </source>
</evidence>
<evidence type="ECO:0000256" key="2">
    <source>
        <dbReference type="ARBA" id="ARBA00004613"/>
    </source>
</evidence>
<evidence type="ECO:0000256" key="4">
    <source>
        <dbReference type="ARBA" id="ARBA00013207"/>
    </source>
</evidence>
<dbReference type="SUPFAM" id="SSF50630">
    <property type="entry name" value="Acid proteases"/>
    <property type="match status" value="1"/>
</dbReference>
<evidence type="ECO:0000256" key="11">
    <source>
        <dbReference type="ARBA" id="ARBA00023157"/>
    </source>
</evidence>
<evidence type="ECO:0000256" key="7">
    <source>
        <dbReference type="ARBA" id="ARBA00022729"/>
    </source>
</evidence>
<feature type="domain" description="Peptidase A1" evidence="14">
    <location>
        <begin position="61"/>
        <end position="360"/>
    </location>
</feature>
<dbReference type="CDD" id="cd05474">
    <property type="entry name" value="SAP_like"/>
    <property type="match status" value="1"/>
</dbReference>
<dbReference type="Gene3D" id="2.40.70.10">
    <property type="entry name" value="Acid Proteases"/>
    <property type="match status" value="2"/>
</dbReference>
<dbReference type="PANTHER" id="PTHR47966">
    <property type="entry name" value="BETA-SITE APP-CLEAVING ENZYME, ISOFORM A-RELATED"/>
    <property type="match status" value="1"/>
</dbReference>
<name>A0ABP0ZHJ4_9ASCO</name>
<evidence type="ECO:0000256" key="13">
    <source>
        <dbReference type="SAM" id="SignalP"/>
    </source>
</evidence>
<dbReference type="PROSITE" id="PS51767">
    <property type="entry name" value="PEPTIDASE_A1"/>
    <property type="match status" value="1"/>
</dbReference>
<dbReference type="InterPro" id="IPR033876">
    <property type="entry name" value="SAP-like"/>
</dbReference>
<proteinExistence type="inferred from homology"/>
<dbReference type="Pfam" id="PF00026">
    <property type="entry name" value="Asp"/>
    <property type="match status" value="1"/>
</dbReference>
<dbReference type="PANTHER" id="PTHR47966:SF65">
    <property type="entry name" value="ASPARTIC-TYPE ENDOPEPTIDASE"/>
    <property type="match status" value="1"/>
</dbReference>
<evidence type="ECO:0000256" key="3">
    <source>
        <dbReference type="ARBA" id="ARBA00007447"/>
    </source>
</evidence>
<sequence length="375" mass="40650">MQLTTWLLVSAGAFSVVSSTPVEKRAPPKTFSLQFDVVPARNSRKRDELVPLGKDDFSWQYQTMVHLGSNKQKITVALDTGSSDLWVPAQGVTCQRAGCDSDGTFDPTSSSTFHRTGTSFALTYGDGTSSRGYYGKDDYWFSDGTKLPQFQFGIATQVSTSNGLFGIGKQAGEAAKPQYPNFPYALKNAGIVDVAGYSLYLNRQQANTGNIVFGGVDTAKYSGNLTVMDIANYQWLGATLSSIKSTNGQKISINKPVSFDSGTTYLILEQDLANTIFSALGLDGNGQIACSDISDDQTADFTFGGSVTISVPYSDLFDSYDGVTCFARIYTSRLGSFFGDTFLRSAYVAFNLESNKLGLAQSKYTADSKIVNFWF</sequence>
<keyword evidence="11" id="KW-1015">Disulfide bond</keyword>
<evidence type="ECO:0000256" key="12">
    <source>
        <dbReference type="RuleBase" id="RU000454"/>
    </source>
</evidence>
<evidence type="ECO:0000256" key="5">
    <source>
        <dbReference type="ARBA" id="ARBA00022525"/>
    </source>
</evidence>
<dbReference type="Proteomes" id="UP001497383">
    <property type="component" value="Chromosome 2"/>
</dbReference>
<keyword evidence="5" id="KW-0964">Secreted</keyword>
<keyword evidence="7 13" id="KW-0732">Signal</keyword>
<feature type="signal peptide" evidence="13">
    <location>
        <begin position="1"/>
        <end position="19"/>
    </location>
</feature>
<evidence type="ECO:0000256" key="6">
    <source>
        <dbReference type="ARBA" id="ARBA00022670"/>
    </source>
</evidence>
<dbReference type="PRINTS" id="PR00792">
    <property type="entry name" value="PEPSIN"/>
</dbReference>
<keyword evidence="9 12" id="KW-0378">Hydrolase</keyword>
<evidence type="ECO:0000256" key="9">
    <source>
        <dbReference type="ARBA" id="ARBA00022801"/>
    </source>
</evidence>
<dbReference type="RefSeq" id="XP_066828793.1">
    <property type="nucleotide sequence ID" value="XM_066971789.1"/>
</dbReference>
<evidence type="ECO:0000256" key="10">
    <source>
        <dbReference type="ARBA" id="ARBA00023145"/>
    </source>
</evidence>
<evidence type="ECO:0000256" key="1">
    <source>
        <dbReference type="ARBA" id="ARBA00001675"/>
    </source>
</evidence>
<evidence type="ECO:0000256" key="8">
    <source>
        <dbReference type="ARBA" id="ARBA00022750"/>
    </source>
</evidence>
<evidence type="ECO:0000313" key="16">
    <source>
        <dbReference type="Proteomes" id="UP001497383"/>
    </source>
</evidence>
<reference evidence="15 16" key="1">
    <citation type="submission" date="2024-03" db="EMBL/GenBank/DDBJ databases">
        <authorList>
            <person name="Brejova B."/>
        </authorList>
    </citation>
    <scope>NUCLEOTIDE SEQUENCE [LARGE SCALE GENOMIC DNA]</scope>
    <source>
        <strain evidence="15 16">CBS 14171</strain>
    </source>
</reference>
<dbReference type="PROSITE" id="PS00141">
    <property type="entry name" value="ASP_PROTEASE"/>
    <property type="match status" value="1"/>
</dbReference>
<dbReference type="GeneID" id="92207051"/>
<comment type="similarity">
    <text evidence="3 12">Belongs to the peptidase A1 family.</text>
</comment>
<dbReference type="InterPro" id="IPR001461">
    <property type="entry name" value="Aspartic_peptidase_A1"/>
</dbReference>
<dbReference type="EC" id="3.4.23.24" evidence="4"/>
<comment type="catalytic activity">
    <reaction evidence="1">
        <text>Preferential cleavage at the carboxyl of hydrophobic amino acids, but fails to cleave 15-Leu-|-Tyr-16, 16-Tyr-|-Leu-17 and 24-Phe-|-Phe-25 of insulin B chain. Activates trypsinogen, and degrades keratin.</text>
        <dbReference type="EC" id="3.4.23.24"/>
    </reaction>
</comment>
<protein>
    <recommendedName>
        <fullName evidence="4">candidapepsin</fullName>
        <ecNumber evidence="4">3.4.23.24</ecNumber>
    </recommendedName>
</protein>
<keyword evidence="16" id="KW-1185">Reference proteome</keyword>
<dbReference type="EMBL" id="OZ022406">
    <property type="protein sequence ID" value="CAK9437477.1"/>
    <property type="molecule type" value="Genomic_DNA"/>
</dbReference>
<accession>A0ABP0ZHJ4</accession>
<keyword evidence="6 12" id="KW-0645">Protease</keyword>
<comment type="subcellular location">
    <subcellularLocation>
        <location evidence="2">Secreted</location>
    </subcellularLocation>
</comment>
<keyword evidence="8 12" id="KW-0064">Aspartyl protease</keyword>